<evidence type="ECO:0000313" key="3">
    <source>
        <dbReference type="Proteomes" id="UP000778578"/>
    </source>
</evidence>
<proteinExistence type="predicted"/>
<reference evidence="2 3" key="1">
    <citation type="submission" date="2021-08" db="EMBL/GenBank/DDBJ databases">
        <title>WGS of actinomycetes from Thailand.</title>
        <authorList>
            <person name="Thawai C."/>
        </authorList>
    </citation>
    <scope>NUCLEOTIDE SEQUENCE [LARGE SCALE GENOMIC DNA]</scope>
    <source>
        <strain evidence="2 3">PLK6-54</strain>
    </source>
</reference>
<accession>A0ABS7Q0Y2</accession>
<feature type="transmembrane region" description="Helical" evidence="1">
    <location>
        <begin position="84"/>
        <end position="114"/>
    </location>
</feature>
<dbReference type="Proteomes" id="UP000778578">
    <property type="component" value="Unassembled WGS sequence"/>
</dbReference>
<evidence type="ECO:0000256" key="1">
    <source>
        <dbReference type="SAM" id="Phobius"/>
    </source>
</evidence>
<dbReference type="RefSeq" id="WP_222960646.1">
    <property type="nucleotide sequence ID" value="NZ_JAINZZ010000003.1"/>
</dbReference>
<dbReference type="EMBL" id="JAINZZ010000003">
    <property type="protein sequence ID" value="MBY8876804.1"/>
    <property type="molecule type" value="Genomic_DNA"/>
</dbReference>
<gene>
    <name evidence="2" type="ORF">K7862_04005</name>
</gene>
<name>A0ABS7Q0Y2_9ACTN</name>
<evidence type="ECO:0000313" key="2">
    <source>
        <dbReference type="EMBL" id="MBY8876804.1"/>
    </source>
</evidence>
<keyword evidence="1" id="KW-0812">Transmembrane</keyword>
<keyword evidence="1" id="KW-0472">Membrane</keyword>
<comment type="caution">
    <text evidence="2">The sequence shown here is derived from an EMBL/GenBank/DDBJ whole genome shotgun (WGS) entry which is preliminary data.</text>
</comment>
<keyword evidence="3" id="KW-1185">Reference proteome</keyword>
<keyword evidence="1" id="KW-1133">Transmembrane helix</keyword>
<sequence>MTPADPHLTRKTGGTDVSEIGKASAEAVEAARQGDQFAVIVAALQAQHIINAQQAPAPPAPIVIQKSGAGQAGKWLAIAVGGSMLMVTVAFAAVALAIAAACIALVALVVYGIYRDIRGRK</sequence>
<organism evidence="2 3">
    <name type="scientific">Actinacidiphila acidipaludis</name>
    <dbReference type="NCBI Taxonomy" id="2873382"/>
    <lineage>
        <taxon>Bacteria</taxon>
        <taxon>Bacillati</taxon>
        <taxon>Actinomycetota</taxon>
        <taxon>Actinomycetes</taxon>
        <taxon>Kitasatosporales</taxon>
        <taxon>Streptomycetaceae</taxon>
        <taxon>Actinacidiphila</taxon>
    </lineage>
</organism>
<protein>
    <submittedName>
        <fullName evidence="2">Uncharacterized protein</fullName>
    </submittedName>
</protein>